<dbReference type="Proteomes" id="UP000308600">
    <property type="component" value="Unassembled WGS sequence"/>
</dbReference>
<organism evidence="1 2">
    <name type="scientific">Pluteus cervinus</name>
    <dbReference type="NCBI Taxonomy" id="181527"/>
    <lineage>
        <taxon>Eukaryota</taxon>
        <taxon>Fungi</taxon>
        <taxon>Dikarya</taxon>
        <taxon>Basidiomycota</taxon>
        <taxon>Agaricomycotina</taxon>
        <taxon>Agaricomycetes</taxon>
        <taxon>Agaricomycetidae</taxon>
        <taxon>Agaricales</taxon>
        <taxon>Pluteineae</taxon>
        <taxon>Pluteaceae</taxon>
        <taxon>Pluteus</taxon>
    </lineage>
</organism>
<evidence type="ECO:0000313" key="2">
    <source>
        <dbReference type="Proteomes" id="UP000308600"/>
    </source>
</evidence>
<gene>
    <name evidence="1" type="ORF">BDN72DRAFT_828884</name>
</gene>
<evidence type="ECO:0000313" key="1">
    <source>
        <dbReference type="EMBL" id="TFK60460.1"/>
    </source>
</evidence>
<keyword evidence="2" id="KW-1185">Reference proteome</keyword>
<sequence>MALDSPLHPPVPNLLVSSDSALSGAMNSPTRGWLPQVVYVPRSKWKSATGRSLPPNPAIMFDYAGHSQQGVSMRAIHHGSAPQLEGSDDPVLQHTGLQTITLRIIWPGYEYIDFSRAIEIALPSGPITRSELAAAVSANFCRFLEKVKCSPSTGTSWTVGVGGIRFEHLVLVSLINTWENVWQAAVAIDVKPT</sequence>
<reference evidence="1 2" key="1">
    <citation type="journal article" date="2019" name="Nat. Ecol. Evol.">
        <title>Megaphylogeny resolves global patterns of mushroom evolution.</title>
        <authorList>
            <person name="Varga T."/>
            <person name="Krizsan K."/>
            <person name="Foldi C."/>
            <person name="Dima B."/>
            <person name="Sanchez-Garcia M."/>
            <person name="Sanchez-Ramirez S."/>
            <person name="Szollosi G.J."/>
            <person name="Szarkandi J.G."/>
            <person name="Papp V."/>
            <person name="Albert L."/>
            <person name="Andreopoulos W."/>
            <person name="Angelini C."/>
            <person name="Antonin V."/>
            <person name="Barry K.W."/>
            <person name="Bougher N.L."/>
            <person name="Buchanan P."/>
            <person name="Buyck B."/>
            <person name="Bense V."/>
            <person name="Catcheside P."/>
            <person name="Chovatia M."/>
            <person name="Cooper J."/>
            <person name="Damon W."/>
            <person name="Desjardin D."/>
            <person name="Finy P."/>
            <person name="Geml J."/>
            <person name="Haridas S."/>
            <person name="Hughes K."/>
            <person name="Justo A."/>
            <person name="Karasinski D."/>
            <person name="Kautmanova I."/>
            <person name="Kiss B."/>
            <person name="Kocsube S."/>
            <person name="Kotiranta H."/>
            <person name="LaButti K.M."/>
            <person name="Lechner B.E."/>
            <person name="Liimatainen K."/>
            <person name="Lipzen A."/>
            <person name="Lukacs Z."/>
            <person name="Mihaltcheva S."/>
            <person name="Morgado L.N."/>
            <person name="Niskanen T."/>
            <person name="Noordeloos M.E."/>
            <person name="Ohm R.A."/>
            <person name="Ortiz-Santana B."/>
            <person name="Ovrebo C."/>
            <person name="Racz N."/>
            <person name="Riley R."/>
            <person name="Savchenko A."/>
            <person name="Shiryaev A."/>
            <person name="Soop K."/>
            <person name="Spirin V."/>
            <person name="Szebenyi C."/>
            <person name="Tomsovsky M."/>
            <person name="Tulloss R.E."/>
            <person name="Uehling J."/>
            <person name="Grigoriev I.V."/>
            <person name="Vagvolgyi C."/>
            <person name="Papp T."/>
            <person name="Martin F.M."/>
            <person name="Miettinen O."/>
            <person name="Hibbett D.S."/>
            <person name="Nagy L.G."/>
        </authorList>
    </citation>
    <scope>NUCLEOTIDE SEQUENCE [LARGE SCALE GENOMIC DNA]</scope>
    <source>
        <strain evidence="1 2">NL-1719</strain>
    </source>
</reference>
<dbReference type="EMBL" id="ML208772">
    <property type="protein sequence ID" value="TFK60460.1"/>
    <property type="molecule type" value="Genomic_DNA"/>
</dbReference>
<accession>A0ACD3A415</accession>
<protein>
    <submittedName>
        <fullName evidence="1">Uncharacterized protein</fullName>
    </submittedName>
</protein>
<proteinExistence type="predicted"/>
<name>A0ACD3A415_9AGAR</name>